<evidence type="ECO:0000256" key="1">
    <source>
        <dbReference type="SAM" id="MobiDB-lite"/>
    </source>
</evidence>
<evidence type="ECO:0000313" key="3">
    <source>
        <dbReference type="Proteomes" id="UP001419268"/>
    </source>
</evidence>
<proteinExistence type="predicted"/>
<feature type="compositionally biased region" description="Low complexity" evidence="1">
    <location>
        <begin position="65"/>
        <end position="87"/>
    </location>
</feature>
<comment type="caution">
    <text evidence="2">The sequence shown here is derived from an EMBL/GenBank/DDBJ whole genome shotgun (WGS) entry which is preliminary data.</text>
</comment>
<dbReference type="Proteomes" id="UP001419268">
    <property type="component" value="Unassembled WGS sequence"/>
</dbReference>
<evidence type="ECO:0000313" key="2">
    <source>
        <dbReference type="EMBL" id="KAK9132005.1"/>
    </source>
</evidence>
<sequence>MIGRANKFVLVTKHFDTGGIKRRGMVKLACEKSGTFRGMSQILGKIKATKLALKPRTEDEEENTRTQTGGTITTPPTTWTTIHLQED</sequence>
<dbReference type="EMBL" id="JBBNAG010000005">
    <property type="protein sequence ID" value="KAK9132005.1"/>
    <property type="molecule type" value="Genomic_DNA"/>
</dbReference>
<feature type="region of interest" description="Disordered" evidence="1">
    <location>
        <begin position="54"/>
        <end position="87"/>
    </location>
</feature>
<reference evidence="2 3" key="1">
    <citation type="submission" date="2024-01" db="EMBL/GenBank/DDBJ databases">
        <title>Genome assemblies of Stephania.</title>
        <authorList>
            <person name="Yang L."/>
        </authorList>
    </citation>
    <scope>NUCLEOTIDE SEQUENCE [LARGE SCALE GENOMIC DNA]</scope>
    <source>
        <strain evidence="2">JXDWG</strain>
        <tissue evidence="2">Leaf</tissue>
    </source>
</reference>
<organism evidence="2 3">
    <name type="scientific">Stephania cephalantha</name>
    <dbReference type="NCBI Taxonomy" id="152367"/>
    <lineage>
        <taxon>Eukaryota</taxon>
        <taxon>Viridiplantae</taxon>
        <taxon>Streptophyta</taxon>
        <taxon>Embryophyta</taxon>
        <taxon>Tracheophyta</taxon>
        <taxon>Spermatophyta</taxon>
        <taxon>Magnoliopsida</taxon>
        <taxon>Ranunculales</taxon>
        <taxon>Menispermaceae</taxon>
        <taxon>Menispermoideae</taxon>
        <taxon>Cissampelideae</taxon>
        <taxon>Stephania</taxon>
    </lineage>
</organism>
<protein>
    <submittedName>
        <fullName evidence="2">Uncharacterized protein</fullName>
    </submittedName>
</protein>
<name>A0AAP0JEB6_9MAGN</name>
<keyword evidence="3" id="KW-1185">Reference proteome</keyword>
<dbReference type="AlphaFoldDB" id="A0AAP0JEB6"/>
<gene>
    <name evidence="2" type="ORF">Scep_011533</name>
</gene>
<accession>A0AAP0JEB6</accession>